<dbReference type="Pfam" id="PF13360">
    <property type="entry name" value="PQQ_2"/>
    <property type="match status" value="1"/>
</dbReference>
<proteinExistence type="predicted"/>
<dbReference type="Gene3D" id="2.130.10.10">
    <property type="entry name" value="YVTN repeat-like/Quinoprotein amine dehydrogenase"/>
    <property type="match status" value="2"/>
</dbReference>
<dbReference type="Proteomes" id="UP000676194">
    <property type="component" value="Chromosome"/>
</dbReference>
<dbReference type="RefSeq" id="WP_213499993.1">
    <property type="nucleotide sequence ID" value="NZ_CP074694.1"/>
</dbReference>
<dbReference type="SUPFAM" id="SSF50998">
    <property type="entry name" value="Quinoprotein alcohol dehydrogenase-like"/>
    <property type="match status" value="2"/>
</dbReference>
<dbReference type="KEGG" id="tsph:KIH39_12685"/>
<name>A0A8E6BB02_9BACT</name>
<evidence type="ECO:0000313" key="3">
    <source>
        <dbReference type="Proteomes" id="UP000676194"/>
    </source>
</evidence>
<accession>A0A8E6BB02</accession>
<dbReference type="PANTHER" id="PTHR34512">
    <property type="entry name" value="CELL SURFACE PROTEIN"/>
    <property type="match status" value="1"/>
</dbReference>
<organism evidence="2 3">
    <name type="scientific">Telmatocola sphagniphila</name>
    <dbReference type="NCBI Taxonomy" id="1123043"/>
    <lineage>
        <taxon>Bacteria</taxon>
        <taxon>Pseudomonadati</taxon>
        <taxon>Planctomycetota</taxon>
        <taxon>Planctomycetia</taxon>
        <taxon>Gemmatales</taxon>
        <taxon>Gemmataceae</taxon>
    </lineage>
</organism>
<evidence type="ECO:0000313" key="2">
    <source>
        <dbReference type="EMBL" id="QVL34724.1"/>
    </source>
</evidence>
<keyword evidence="3" id="KW-1185">Reference proteome</keyword>
<dbReference type="InterPro" id="IPR011990">
    <property type="entry name" value="TPR-like_helical_dom_sf"/>
</dbReference>
<sequence>MRRLSRWMRLGAGSCLILTFAILHSPEVSYGQIAVKSAPIEIKKDDKKKKKEDPTDGLFLFIDRDASRRVDAIKDYLKKEKVPWNEICEVIQNLLEDPLDKLVETYRDHPTEGKIRIKVSLKEELNRILASFNKEGREFYQLTYGPRAEAKLKDALNPESTDTRDPMVKMAEIASTYLHTKAGAEAIVRLGTWHLDRGRYLMAALTLRKFETRNPDESLPSSLLLKLAIAYKRIGEPKSADEYWDKLIKSAKDNEVTLGGRKFSIDQLKTEFDRIVVKNRNEATEYVTIGGDSTHNAQGVGSRPFLDPRFTFSMMPIYNMFSTSDKDSADFSTKKGMEWIQQNLDESLKRLARSSNPAAIPAFFPVTLPGRVIFRTYDGVYSVLTKDTPDGRKAGELDWRSNTKASLYQIVSNQTFKSNFENQWFRPFYANQGPQGILFENGLVGTLSHDGKYLYYIDDLFVPPHPMQIFNYNQMGQQLSFGPLSDKVSHNQLAAIEIETGKMVWKTADQDEGAKKKVVSEERKNETASTLFVDSFFLGAPLPIAGKIYVVLEKDREMMLACINPNKISADNFPELEWYQPLGSPQTPLPQDSFRRIQGVHLAYGDGILVCPTNAGALVGIDLQTRNIVWSHSYRKAGPKPPEEPEMPINGRNRIIRGGFGMNGEMLANQNLSLDRWRVSMPMISQNKVVFTAYDGEAVQCLDLRSGSLSWESSRNSDDLYVAGVFDKKVMIVGKSNVRFLSLVDGAQVGASISIGLPSGVGTASGGMYLLPIKESPETKEPEVWTIDVAKGTVEAKTKSRKKTVVGNLIYHEGDVISQSPYELQAFPQLQVKKEEMARRLTADPNDPEGLTAMGELQLDDGELGKAIVTLKKVLSQDVKEDLRIRARNKLFEAMTEYIQGDFTRAESYLTEYKELCNVVIPPGVEPVQKQALLDEELRRKSNFYAMVGKGRQEQGRLLDAFENYQTFGTLVGNREMVSVLDQPLTSARPDVWARGRIEAMLRSAKPENRKPLEDKINENWKKVRESNDLEQLRSFVKLFGNPELEAGNQSRLLLASKLIDTHNDEDMREGEMILLNLQKIPDLKVSVAATELLAKLYMKRNLFESSIRMYQRLGTEYASVKLSDGRSGEQSLNDLITDKRYLPYLEPSNLTWNGRLKAKEDHQNSGMIQMPFQVIPDDEDSSPFFERNRVYVETNGNGNQWTLKIVDKQTGDEKYRSKPLQSPQGMGIYLANNQGLRYNRLYQVKGHILILQCMNMVYAFDLAARKPLWPEYNLFGKNPPMQQNNQHRIDVDGDGDLRIYYTDNTVHRLGGIALLQPNYLALLTRDGLVTLDPLTGSQMWVKRGLPTNVQLFGDQDYIFFYEQSSNNSGTGGGATGLKAVRASDGVEVAVPDNSLLLGRSRRIREFGRNVLAHDVVNGKLVLRLVDMLSGKDLWKQEAAEKAILAKSDDGKVVGFVTLKGDVSLFDSLTGKPLFQSKLKANKVAEHLAKVDSAIVLLDKEQVFLGLHRNNGVAAIQGLSNTIHTVPLNGIMYAFDRKTGAFQWHTDEQFEQQNLVIDRYQEMPVLIAGSQVLNNNSYIFRLVVLDKKTGMLLFGQNPLFGNGGWFHTLNIDQKNQKIEIIRNDVRIQLSHADNLKTTSNINSNGGLPVPSGVLIKPVMIKN</sequence>
<dbReference type="InterPro" id="IPR002372">
    <property type="entry name" value="PQQ_rpt_dom"/>
</dbReference>
<dbReference type="InterPro" id="IPR015943">
    <property type="entry name" value="WD40/YVTN_repeat-like_dom_sf"/>
</dbReference>
<reference evidence="2" key="1">
    <citation type="submission" date="2021-05" db="EMBL/GenBank/DDBJ databases">
        <title>Complete genome sequence of the cellulolytic planctomycete Telmatocola sphagniphila SP2T and characterization of the first cellulase from planctomycetes.</title>
        <authorList>
            <person name="Rakitin A.L."/>
            <person name="Beletsky A.V."/>
            <person name="Naumoff D.G."/>
            <person name="Kulichevskaya I.S."/>
            <person name="Mardanov A.V."/>
            <person name="Ravin N.V."/>
            <person name="Dedysh S.N."/>
        </authorList>
    </citation>
    <scope>NUCLEOTIDE SEQUENCE</scope>
    <source>
        <strain evidence="2">SP2T</strain>
    </source>
</reference>
<feature type="domain" description="Pyrrolo-quinoline quinone repeat" evidence="1">
    <location>
        <begin position="1423"/>
        <end position="1592"/>
    </location>
</feature>
<dbReference type="InterPro" id="IPR011047">
    <property type="entry name" value="Quinoprotein_ADH-like_sf"/>
</dbReference>
<dbReference type="PANTHER" id="PTHR34512:SF30">
    <property type="entry name" value="OUTER MEMBRANE PROTEIN ASSEMBLY FACTOR BAMB"/>
    <property type="match status" value="1"/>
</dbReference>
<protein>
    <submittedName>
        <fullName evidence="2">PQQ-binding-like beta-propeller repeat protein</fullName>
    </submittedName>
</protein>
<dbReference type="Gene3D" id="1.25.40.10">
    <property type="entry name" value="Tetratricopeptide repeat domain"/>
    <property type="match status" value="2"/>
</dbReference>
<dbReference type="SUPFAM" id="SSF48452">
    <property type="entry name" value="TPR-like"/>
    <property type="match status" value="1"/>
</dbReference>
<dbReference type="EMBL" id="CP074694">
    <property type="protein sequence ID" value="QVL34724.1"/>
    <property type="molecule type" value="Genomic_DNA"/>
</dbReference>
<gene>
    <name evidence="2" type="ORF">KIH39_12685</name>
</gene>
<evidence type="ECO:0000259" key="1">
    <source>
        <dbReference type="Pfam" id="PF13360"/>
    </source>
</evidence>